<evidence type="ECO:0000256" key="2">
    <source>
        <dbReference type="SAM" id="SignalP"/>
    </source>
</evidence>
<reference evidence="3 4" key="1">
    <citation type="submission" date="2016-08" db="EMBL/GenBank/DDBJ databases">
        <title>Genome sequence of Clavibacter michiganensis spp strain CFBP7494.</title>
        <authorList>
            <person name="Thapa S.P."/>
            <person name="Coaker G."/>
            <person name="Jacques M.-A."/>
        </authorList>
    </citation>
    <scope>NUCLEOTIDE SEQUENCE [LARGE SCALE GENOMIC DNA]</scope>
    <source>
        <strain evidence="3">CFBP7494</strain>
    </source>
</reference>
<comment type="caution">
    <text evidence="3">The sequence shown here is derived from an EMBL/GenBank/DDBJ whole genome shotgun (WGS) entry which is preliminary data.</text>
</comment>
<dbReference type="Proteomes" id="UP000194837">
    <property type="component" value="Unassembled WGS sequence"/>
</dbReference>
<evidence type="ECO:0008006" key="5">
    <source>
        <dbReference type="Google" id="ProtNLM"/>
    </source>
</evidence>
<dbReference type="EMBL" id="MDJW01000009">
    <property type="protein sequence ID" value="OUE19961.1"/>
    <property type="molecule type" value="Genomic_DNA"/>
</dbReference>
<sequence>MTRSPHRLPARGALLSAAVTVGVMLLAGCSSTSVACAASAWNDSVEIRLSGSATAVDRVTEVRLCEDDVCSRLQGDPSGAPADGEPDERSRWVAIPSSDGRTWTISVSMDDPEDVRITGSAADGAILDSAEEELEWTRVYPDSPCDGPHVTDPVELRVEG</sequence>
<dbReference type="PROSITE" id="PS51257">
    <property type="entry name" value="PROKAR_LIPOPROTEIN"/>
    <property type="match status" value="1"/>
</dbReference>
<evidence type="ECO:0000313" key="4">
    <source>
        <dbReference type="Proteomes" id="UP000194837"/>
    </source>
</evidence>
<feature type="signal peptide" evidence="2">
    <location>
        <begin position="1"/>
        <end position="37"/>
    </location>
</feature>
<gene>
    <name evidence="3" type="ORF">BFL34_02108</name>
</gene>
<feature type="chain" id="PRO_5012671029" description="Secreted protein" evidence="2">
    <location>
        <begin position="38"/>
        <end position="160"/>
    </location>
</feature>
<dbReference type="RefSeq" id="WP_086521813.1">
    <property type="nucleotide sequence ID" value="NZ_MDJW01000009.1"/>
</dbReference>
<evidence type="ECO:0000256" key="1">
    <source>
        <dbReference type="SAM" id="MobiDB-lite"/>
    </source>
</evidence>
<protein>
    <recommendedName>
        <fullName evidence="5">Secreted protein</fullName>
    </recommendedName>
</protein>
<evidence type="ECO:0000313" key="3">
    <source>
        <dbReference type="EMBL" id="OUE19961.1"/>
    </source>
</evidence>
<feature type="region of interest" description="Disordered" evidence="1">
    <location>
        <begin position="139"/>
        <end position="160"/>
    </location>
</feature>
<proteinExistence type="predicted"/>
<dbReference type="AlphaFoldDB" id="A0A251Y6S8"/>
<keyword evidence="2" id="KW-0732">Signal</keyword>
<organism evidence="3 4">
    <name type="scientific">Clavibacter michiganensis</name>
    <dbReference type="NCBI Taxonomy" id="28447"/>
    <lineage>
        <taxon>Bacteria</taxon>
        <taxon>Bacillati</taxon>
        <taxon>Actinomycetota</taxon>
        <taxon>Actinomycetes</taxon>
        <taxon>Micrococcales</taxon>
        <taxon>Microbacteriaceae</taxon>
        <taxon>Clavibacter</taxon>
    </lineage>
</organism>
<accession>A0A251Y6S8</accession>
<name>A0A251Y6S8_9MICO</name>